<dbReference type="GO" id="GO:0006508">
    <property type="term" value="P:proteolysis"/>
    <property type="evidence" value="ECO:0007669"/>
    <property type="project" value="UniProtKB-KW"/>
</dbReference>
<dbReference type="Proteomes" id="UP000553766">
    <property type="component" value="Unassembled WGS sequence"/>
</dbReference>
<comment type="similarity">
    <text evidence="1">Belongs to the peptidase C40 family.</text>
</comment>
<dbReference type="InterPro" id="IPR051794">
    <property type="entry name" value="PG_Endopeptidase_C40"/>
</dbReference>
<dbReference type="InterPro" id="IPR041382">
    <property type="entry name" value="SH3_16"/>
</dbReference>
<evidence type="ECO:0000259" key="5">
    <source>
        <dbReference type="PROSITE" id="PS51935"/>
    </source>
</evidence>
<evidence type="ECO:0000256" key="2">
    <source>
        <dbReference type="ARBA" id="ARBA00022670"/>
    </source>
</evidence>
<dbReference type="GO" id="GO:0008234">
    <property type="term" value="F:cysteine-type peptidase activity"/>
    <property type="evidence" value="ECO:0007669"/>
    <property type="project" value="UniProtKB-KW"/>
</dbReference>
<dbReference type="InterPro" id="IPR038765">
    <property type="entry name" value="Papain-like_cys_pep_sf"/>
</dbReference>
<comment type="caution">
    <text evidence="6">The sequence shown here is derived from an EMBL/GenBank/DDBJ whole genome shotgun (WGS) entry which is preliminary data.</text>
</comment>
<keyword evidence="4" id="KW-0788">Thiol protease</keyword>
<protein>
    <submittedName>
        <fullName evidence="6">Cell wall-associated NlpC family hydrolase</fullName>
    </submittedName>
</protein>
<proteinExistence type="inferred from homology"/>
<evidence type="ECO:0000256" key="4">
    <source>
        <dbReference type="ARBA" id="ARBA00022807"/>
    </source>
</evidence>
<evidence type="ECO:0000256" key="3">
    <source>
        <dbReference type="ARBA" id="ARBA00022801"/>
    </source>
</evidence>
<evidence type="ECO:0000313" key="6">
    <source>
        <dbReference type="EMBL" id="MBB5514240.1"/>
    </source>
</evidence>
<dbReference type="SUPFAM" id="SSF54001">
    <property type="entry name" value="Cysteine proteinases"/>
    <property type="match status" value="1"/>
</dbReference>
<gene>
    <name evidence="6" type="ORF">FHS89_000238</name>
</gene>
<dbReference type="Pfam" id="PF00877">
    <property type="entry name" value="NLPC_P60"/>
    <property type="match status" value="1"/>
</dbReference>
<dbReference type="Gene3D" id="3.90.1720.10">
    <property type="entry name" value="endopeptidase domain like (from Nostoc punctiforme)"/>
    <property type="match status" value="1"/>
</dbReference>
<name>A0A840WSQ4_9RHOB</name>
<dbReference type="EMBL" id="JACIJS010000001">
    <property type="protein sequence ID" value="MBB5514240.1"/>
    <property type="molecule type" value="Genomic_DNA"/>
</dbReference>
<dbReference type="RefSeq" id="WP_184007628.1">
    <property type="nucleotide sequence ID" value="NZ_JACIJS010000001.1"/>
</dbReference>
<evidence type="ECO:0000256" key="1">
    <source>
        <dbReference type="ARBA" id="ARBA00007074"/>
    </source>
</evidence>
<dbReference type="PANTHER" id="PTHR47359">
    <property type="entry name" value="PEPTIDOGLYCAN DL-ENDOPEPTIDASE CWLO"/>
    <property type="match status" value="1"/>
</dbReference>
<sequence>MKHDPRLTPARPDIAAAHLSGTVNSDRFVEGRAMRVALPLLPLTMKPDPEAPLDTQLLFGEVFTVYDVDDNTGLAWGQSGRDGYVGWVPHAGLEPPATPTHHVTQPLALLYAEPEMKGRPVDALPYLAQVEVIGQSGRWLELAEGGWLPGRHLSDAPDRGDWVTLAERFTDAPYLWGGRSVLGLDCSALVQLARMGAGHDCPRDSDMQQALGAALPLDGPFQRGDLMFWKGHVGIMLDAEIMLHANAFHMAVRQERLTLARDRIAAQGDGPMTAARRLS</sequence>
<accession>A0A840WSQ4</accession>
<organism evidence="6 7">
    <name type="scientific">Rubricella aquisinus</name>
    <dbReference type="NCBI Taxonomy" id="2028108"/>
    <lineage>
        <taxon>Bacteria</taxon>
        <taxon>Pseudomonadati</taxon>
        <taxon>Pseudomonadota</taxon>
        <taxon>Alphaproteobacteria</taxon>
        <taxon>Rhodobacterales</taxon>
        <taxon>Paracoccaceae</taxon>
        <taxon>Rubricella</taxon>
    </lineage>
</organism>
<dbReference type="PROSITE" id="PS51935">
    <property type="entry name" value="NLPC_P60"/>
    <property type="match status" value="1"/>
</dbReference>
<keyword evidence="7" id="KW-1185">Reference proteome</keyword>
<dbReference type="AlphaFoldDB" id="A0A840WSQ4"/>
<dbReference type="Pfam" id="PF18348">
    <property type="entry name" value="SH3_16"/>
    <property type="match status" value="1"/>
</dbReference>
<dbReference type="InterPro" id="IPR000064">
    <property type="entry name" value="NLP_P60_dom"/>
</dbReference>
<dbReference type="PANTHER" id="PTHR47359:SF3">
    <property type="entry name" value="NLP_P60 DOMAIN-CONTAINING PROTEIN-RELATED"/>
    <property type="match status" value="1"/>
</dbReference>
<keyword evidence="2" id="KW-0645">Protease</keyword>
<reference evidence="6 7" key="1">
    <citation type="submission" date="2020-08" db="EMBL/GenBank/DDBJ databases">
        <title>Genomic Encyclopedia of Type Strains, Phase IV (KMG-IV): sequencing the most valuable type-strain genomes for metagenomic binning, comparative biology and taxonomic classification.</title>
        <authorList>
            <person name="Goeker M."/>
        </authorList>
    </citation>
    <scope>NUCLEOTIDE SEQUENCE [LARGE SCALE GENOMIC DNA]</scope>
    <source>
        <strain evidence="6 7">DSM 103377</strain>
    </source>
</reference>
<keyword evidence="3 6" id="KW-0378">Hydrolase</keyword>
<evidence type="ECO:0000313" key="7">
    <source>
        <dbReference type="Proteomes" id="UP000553766"/>
    </source>
</evidence>
<feature type="domain" description="NlpC/P60" evidence="5">
    <location>
        <begin position="156"/>
        <end position="279"/>
    </location>
</feature>